<evidence type="ECO:0000313" key="2">
    <source>
        <dbReference type="EMBL" id="KAA0942881.1"/>
    </source>
</evidence>
<gene>
    <name evidence="2" type="ORF">FGF04_01320</name>
</gene>
<keyword evidence="3" id="KW-1185">Reference proteome</keyword>
<organism evidence="2 3">
    <name type="scientific">Streptomyces apricus</name>
    <dbReference type="NCBI Taxonomy" id="1828112"/>
    <lineage>
        <taxon>Bacteria</taxon>
        <taxon>Bacillati</taxon>
        <taxon>Actinomycetota</taxon>
        <taxon>Actinomycetes</taxon>
        <taxon>Kitasatosporales</taxon>
        <taxon>Streptomycetaceae</taxon>
        <taxon>Streptomyces</taxon>
    </lineage>
</organism>
<sequence length="78" mass="7679">MGLTRAVPRAPKHPGARGTARPATTRPHPRAGFSGARGTAQSFRGAGNCANGPHRAAAGIAGAPRAYPGATTGTPPLA</sequence>
<protein>
    <submittedName>
        <fullName evidence="2">Uncharacterized protein</fullName>
    </submittedName>
</protein>
<accession>A0A5B0BN64</accession>
<reference evidence="2 3" key="1">
    <citation type="submission" date="2019-05" db="EMBL/GenBank/DDBJ databases">
        <authorList>
            <person name="Hariharan J."/>
            <person name="Choudoir M.J."/>
            <person name="Diebold P."/>
            <person name="Panke-Buisse K."/>
            <person name="Buckley D.H."/>
        </authorList>
    </citation>
    <scope>NUCLEOTIDE SEQUENCE [LARGE SCALE GENOMIC DNA]</scope>
    <source>
        <strain evidence="2 3">SUN51</strain>
    </source>
</reference>
<name>A0A5B0BN64_9ACTN</name>
<dbReference type="Proteomes" id="UP000324965">
    <property type="component" value="Unassembled WGS sequence"/>
</dbReference>
<evidence type="ECO:0000256" key="1">
    <source>
        <dbReference type="SAM" id="MobiDB-lite"/>
    </source>
</evidence>
<proteinExistence type="predicted"/>
<evidence type="ECO:0000313" key="3">
    <source>
        <dbReference type="Proteomes" id="UP000324965"/>
    </source>
</evidence>
<dbReference type="EMBL" id="VDFC01000004">
    <property type="protein sequence ID" value="KAA0942881.1"/>
    <property type="molecule type" value="Genomic_DNA"/>
</dbReference>
<feature type="region of interest" description="Disordered" evidence="1">
    <location>
        <begin position="1"/>
        <end position="56"/>
    </location>
</feature>
<comment type="caution">
    <text evidence="2">The sequence shown here is derived from an EMBL/GenBank/DDBJ whole genome shotgun (WGS) entry which is preliminary data.</text>
</comment>
<dbReference type="AlphaFoldDB" id="A0A5B0BN64"/>